<dbReference type="PANTHER" id="PTHR47117">
    <property type="entry name" value="STAR-RELATED LIPID TRANSFER PROTEIN 9"/>
    <property type="match status" value="1"/>
</dbReference>
<feature type="coiled-coil region" evidence="6">
    <location>
        <begin position="510"/>
        <end position="544"/>
    </location>
</feature>
<accession>A0ABQ9XK36</accession>
<dbReference type="InterPro" id="IPR001752">
    <property type="entry name" value="Kinesin_motor_dom"/>
</dbReference>
<dbReference type="EMBL" id="JARBJD010000108">
    <property type="protein sequence ID" value="KAK2952099.1"/>
    <property type="molecule type" value="Genomic_DNA"/>
</dbReference>
<reference evidence="9 10" key="1">
    <citation type="journal article" date="2022" name="bioRxiv">
        <title>Genomics of Preaxostyla Flagellates Illuminates Evolutionary Transitions and the Path Towards Mitochondrial Loss.</title>
        <authorList>
            <person name="Novak L.V.F."/>
            <person name="Treitli S.C."/>
            <person name="Pyrih J."/>
            <person name="Halakuc P."/>
            <person name="Pipaliya S.V."/>
            <person name="Vacek V."/>
            <person name="Brzon O."/>
            <person name="Soukal P."/>
            <person name="Eme L."/>
            <person name="Dacks J.B."/>
            <person name="Karnkowska A."/>
            <person name="Elias M."/>
            <person name="Hampl V."/>
        </authorList>
    </citation>
    <scope>NUCLEOTIDE SEQUENCE [LARGE SCALE GENOMIC DNA]</scope>
    <source>
        <strain evidence="9">NAU3</strain>
        <tissue evidence="9">Gut</tissue>
    </source>
</reference>
<feature type="compositionally biased region" description="Polar residues" evidence="7">
    <location>
        <begin position="841"/>
        <end position="852"/>
    </location>
</feature>
<keyword evidence="3 6" id="KW-0175">Coiled coil</keyword>
<evidence type="ECO:0000313" key="10">
    <source>
        <dbReference type="Proteomes" id="UP001281761"/>
    </source>
</evidence>
<evidence type="ECO:0000256" key="1">
    <source>
        <dbReference type="ARBA" id="ARBA00022741"/>
    </source>
</evidence>
<dbReference type="SMART" id="SM00129">
    <property type="entry name" value="KISc"/>
    <property type="match status" value="1"/>
</dbReference>
<feature type="region of interest" description="Disordered" evidence="7">
    <location>
        <begin position="1126"/>
        <end position="1148"/>
    </location>
</feature>
<dbReference type="Pfam" id="PF00225">
    <property type="entry name" value="Kinesin"/>
    <property type="match status" value="1"/>
</dbReference>
<gene>
    <name evidence="9" type="ORF">BLNAU_12950</name>
</gene>
<dbReference type="PROSITE" id="PS50067">
    <property type="entry name" value="KINESIN_MOTOR_2"/>
    <property type="match status" value="1"/>
</dbReference>
<feature type="coiled-coil region" evidence="6">
    <location>
        <begin position="1318"/>
        <end position="1369"/>
    </location>
</feature>
<comment type="caution">
    <text evidence="9">The sequence shown here is derived from an EMBL/GenBank/DDBJ whole genome shotgun (WGS) entry which is preliminary data.</text>
</comment>
<sequence length="1373" mass="153273">MSEAVTVAVRVRPLNSKEIKEKCTEIQTVSGKSITVTNPDNRKEKKTFTFDFVYGTNTTQQMVYSDLGLAYLENAWNGFNCTLFAYGQTGSGKSFSMTGDISNQDTRGIIPRGCEEMFKRIEDNTDPNISYECSFLEMYNEKLQDLLDPKTTKTISVRESPTKGIFVDNCLEELVETYAEINKLLEDGNKARTVAATAMNSTSSRSHSVLTIFFTRKELISGKTTQRQSRINLVDLAGSERQSKTGATGDRLTEAAAINTSLSALGNVIKALADISSGKKNIFVPYRDSLLTRMLQDSLGGNSKTIMIAAMSPASSNYDEGISTLQYADRAKQIKNKPVVNESETDKLINSLKAEIAALKEQLSGGGFEATGEEGNGSGELVGNLSNAEEEAIKRIIDEKEQALQEEREELARVQAETEELEKQYNIEMAELMAEIDSFQSQMQAYSADELAKLEDLKEQLNSRLVEFEAEKKQMEERWELERNIGNEIAQQERLLVELTNDVGQVMDSLAIAQKELSDLTKTMDEKRKEKAEAEKRREHYLKDCGLTSHELLSLIGVGEDEQPLIPRLVNVSLASEQNHSLVYFLLKNRTMAGAGDGAADILVRGIGVADEHCAFIVEDSDDQNQEPIYRVEVSTGNFVFVNGQKIARSATLHDGDRIMIGRTFMVQFFSTSDAEMDWNMEKDQRLFSFVNGKGVEETVDFETQILAEMAVSTGLVESVEEYFNRNSDHRYLLDCDTLVDEANAIAKTIGRKINYSMDIVTAANPTKNHEYDVNVKVNSFEHKAMVIWSMDELEERLPAMRLALASFLKQKQIRQLRFHRKGTGSGQQRTGKPREERPSSPHTQKSSLSGSPLLQSTYQVNLTTTDSSVQTESQKFADPFFRTTKDVCIGVSFVDLRNLILCGSIQLSTLVRERSEEKLEREARWSDESVMETLPEEVFDALAKVEDNRVKSTRPADSIVPGEGESLDDVDAKKRNLERFRNAIEDCGLRVGTVNLEMWMRMRRDDTDMKPTRRSQQTGSLMQTMIKTAEMSSPGFQTSKQPLDQSLNNTNSPMSTGKPPVARARRLKRIPAPEHLWMSFELSTETSMVDESFFSMLRARLNNPAEQSQKNNGANTLMQSTALVQSNSNSPKRTLNPLTSSKNGSASSATQELVSAILLSDKTIPPTLQHLKMMNIIDSSQLNGKEISINIAVHSLSISQFVAKTTGHYFKIILPNPLPTLCTQRSFSTPRQVVGQTSTFAFPFSTHTVTLPNILFDESVVSLLSSSFARIEVWGLVTTVEPSSDDKSPADTTQQLGQSTVAGSLTSYAPKCTPEQVEAARKKAAQWRKQADSSNRTLAERQEELKRLENELKQLKQQREELEKAGSSCILF</sequence>
<evidence type="ECO:0000256" key="6">
    <source>
        <dbReference type="SAM" id="Coils"/>
    </source>
</evidence>
<evidence type="ECO:0000256" key="2">
    <source>
        <dbReference type="ARBA" id="ARBA00022840"/>
    </source>
</evidence>
<feature type="region of interest" description="Disordered" evidence="7">
    <location>
        <begin position="1034"/>
        <end position="1062"/>
    </location>
</feature>
<dbReference type="PROSITE" id="PS00411">
    <property type="entry name" value="KINESIN_MOTOR_1"/>
    <property type="match status" value="1"/>
</dbReference>
<dbReference type="InterPro" id="IPR008984">
    <property type="entry name" value="SMAD_FHA_dom_sf"/>
</dbReference>
<dbReference type="SUPFAM" id="SSF49879">
    <property type="entry name" value="SMAD/FHA domain"/>
    <property type="match status" value="1"/>
</dbReference>
<feature type="domain" description="Kinesin motor" evidence="8">
    <location>
        <begin position="4"/>
        <end position="334"/>
    </location>
</feature>
<dbReference type="Gene3D" id="2.60.200.20">
    <property type="match status" value="1"/>
</dbReference>
<keyword evidence="4 5" id="KW-0505">Motor protein</keyword>
<feature type="coiled-coil region" evidence="6">
    <location>
        <begin position="386"/>
        <end position="478"/>
    </location>
</feature>
<dbReference type="Gene3D" id="3.40.850.10">
    <property type="entry name" value="Kinesin motor domain"/>
    <property type="match status" value="1"/>
</dbReference>
<organism evidence="9 10">
    <name type="scientific">Blattamonas nauphoetae</name>
    <dbReference type="NCBI Taxonomy" id="2049346"/>
    <lineage>
        <taxon>Eukaryota</taxon>
        <taxon>Metamonada</taxon>
        <taxon>Preaxostyla</taxon>
        <taxon>Oxymonadida</taxon>
        <taxon>Blattamonas</taxon>
    </lineage>
</organism>
<evidence type="ECO:0000256" key="5">
    <source>
        <dbReference type="PROSITE-ProRule" id="PRU00283"/>
    </source>
</evidence>
<dbReference type="InterPro" id="IPR019821">
    <property type="entry name" value="Kinesin_motor_CS"/>
</dbReference>
<dbReference type="SUPFAM" id="SSF52540">
    <property type="entry name" value="P-loop containing nucleoside triphosphate hydrolases"/>
    <property type="match status" value="1"/>
</dbReference>
<keyword evidence="1 5" id="KW-0547">Nucleotide-binding</keyword>
<feature type="binding site" evidence="5">
    <location>
        <begin position="87"/>
        <end position="94"/>
    </location>
    <ligand>
        <name>ATP</name>
        <dbReference type="ChEBI" id="CHEBI:30616"/>
    </ligand>
</feature>
<dbReference type="Pfam" id="PF00498">
    <property type="entry name" value="FHA"/>
    <property type="match status" value="1"/>
</dbReference>
<keyword evidence="10" id="KW-1185">Reference proteome</keyword>
<protein>
    <submittedName>
        <fullName evidence="9">Kinesin-II 95 kDa subunit</fullName>
    </submittedName>
</protein>
<keyword evidence="2 5" id="KW-0067">ATP-binding</keyword>
<dbReference type="InterPro" id="IPR000253">
    <property type="entry name" value="FHA_dom"/>
</dbReference>
<feature type="compositionally biased region" description="Polar residues" evidence="7">
    <location>
        <begin position="1034"/>
        <end position="1056"/>
    </location>
</feature>
<name>A0ABQ9XK36_9EUKA</name>
<comment type="similarity">
    <text evidence="5">Belongs to the TRAFAC class myosin-kinesin ATPase superfamily. Kinesin family.</text>
</comment>
<dbReference type="Proteomes" id="UP001281761">
    <property type="component" value="Unassembled WGS sequence"/>
</dbReference>
<dbReference type="InterPro" id="IPR036961">
    <property type="entry name" value="Kinesin_motor_dom_sf"/>
</dbReference>
<evidence type="ECO:0000256" key="4">
    <source>
        <dbReference type="ARBA" id="ARBA00023175"/>
    </source>
</evidence>
<proteinExistence type="inferred from homology"/>
<feature type="region of interest" description="Disordered" evidence="7">
    <location>
        <begin position="819"/>
        <end position="852"/>
    </location>
</feature>
<dbReference type="InterPro" id="IPR027417">
    <property type="entry name" value="P-loop_NTPase"/>
</dbReference>
<dbReference type="PRINTS" id="PR00380">
    <property type="entry name" value="KINESINHEAVY"/>
</dbReference>
<evidence type="ECO:0000256" key="3">
    <source>
        <dbReference type="ARBA" id="ARBA00023054"/>
    </source>
</evidence>
<evidence type="ECO:0000259" key="8">
    <source>
        <dbReference type="PROSITE" id="PS50067"/>
    </source>
</evidence>
<evidence type="ECO:0000313" key="9">
    <source>
        <dbReference type="EMBL" id="KAK2952099.1"/>
    </source>
</evidence>
<evidence type="ECO:0000256" key="7">
    <source>
        <dbReference type="SAM" id="MobiDB-lite"/>
    </source>
</evidence>